<feature type="domain" description="RRM" evidence="4">
    <location>
        <begin position="251"/>
        <end position="329"/>
    </location>
</feature>
<keyword evidence="3" id="KW-0694">RNA-binding</keyword>
<dbReference type="Pfam" id="PF00076">
    <property type="entry name" value="RRM_1"/>
    <property type="match status" value="3"/>
</dbReference>
<dbReference type="GO" id="GO:0000785">
    <property type="term" value="C:chromatin"/>
    <property type="evidence" value="ECO:0007669"/>
    <property type="project" value="TreeGrafter"/>
</dbReference>
<dbReference type="GO" id="GO:0003723">
    <property type="term" value="F:RNA binding"/>
    <property type="evidence" value="ECO:0007669"/>
    <property type="project" value="UniProtKB-UniRule"/>
</dbReference>
<evidence type="ECO:0000259" key="4">
    <source>
        <dbReference type="PROSITE" id="PS50102"/>
    </source>
</evidence>
<evidence type="ECO:0000256" key="1">
    <source>
        <dbReference type="ARBA" id="ARBA00004123"/>
    </source>
</evidence>
<evidence type="ECO:0000256" key="3">
    <source>
        <dbReference type="PROSITE-ProRule" id="PRU00176"/>
    </source>
</evidence>
<dbReference type="InterPro" id="IPR000504">
    <property type="entry name" value="RRM_dom"/>
</dbReference>
<dbReference type="SMART" id="SM00360">
    <property type="entry name" value="RRM"/>
    <property type="match status" value="4"/>
</dbReference>
<name>A0A9W9Z121_9CNID</name>
<organism evidence="5 6">
    <name type="scientific">Desmophyllum pertusum</name>
    <dbReference type="NCBI Taxonomy" id="174260"/>
    <lineage>
        <taxon>Eukaryota</taxon>
        <taxon>Metazoa</taxon>
        <taxon>Cnidaria</taxon>
        <taxon>Anthozoa</taxon>
        <taxon>Hexacorallia</taxon>
        <taxon>Scleractinia</taxon>
        <taxon>Caryophylliina</taxon>
        <taxon>Caryophylliidae</taxon>
        <taxon>Desmophyllum</taxon>
    </lineage>
</organism>
<keyword evidence="6" id="KW-1185">Reference proteome</keyword>
<dbReference type="PROSITE" id="PS50102">
    <property type="entry name" value="RRM"/>
    <property type="match status" value="4"/>
</dbReference>
<protein>
    <recommendedName>
        <fullName evidence="4">RRM domain-containing protein</fullName>
    </recommendedName>
</protein>
<proteinExistence type="predicted"/>
<sequence length="419" mass="47742">MAAALHVSRLSLHSIQWRYFSSKLFKNALSLRSNGKILEQAKFLRTAFSQNQLVHSTTCVLGAEEGLPEEELNSSNPFVHPDERTVFVGKLNPISTEQSIKEYFSQFGTVENVSVKPSRKLNKIWPFAYVEFKDVSSVEKVIAQNHQIHMRSVRVELQNDRLRSTKICVRNVPLELKKAHLKKHFSQFGEVEGVEFVCNNPQVVRESYCFVEFTTQSAVVKALESPMQQIGQSVVEVKKCIARPKKIYSKGRAVIDVVPEGITVEHLRAYFEQFGKLAFVDLIFHREHDKHRDIAFLGFFDDRPVEKIAGKIGRHTIIGKEVIVKRAISGKGNRDRKVKVFVDKIPGVVSENDLRFYFEAFGDLVFLKTHRYGGKENLQSAILMFSDIAEVDDIMARPKHTINGEQLIVKRIGWSASVI</sequence>
<accession>A0A9W9Z121</accession>
<feature type="domain" description="RRM" evidence="4">
    <location>
        <begin position="165"/>
        <end position="244"/>
    </location>
</feature>
<dbReference type="GO" id="GO:0005654">
    <property type="term" value="C:nucleoplasm"/>
    <property type="evidence" value="ECO:0007669"/>
    <property type="project" value="TreeGrafter"/>
</dbReference>
<reference evidence="5" key="1">
    <citation type="submission" date="2023-01" db="EMBL/GenBank/DDBJ databases">
        <title>Genome assembly of the deep-sea coral Lophelia pertusa.</title>
        <authorList>
            <person name="Herrera S."/>
            <person name="Cordes E."/>
        </authorList>
    </citation>
    <scope>NUCLEOTIDE SEQUENCE</scope>
    <source>
        <strain evidence="5">USNM1676648</strain>
        <tissue evidence="5">Polyp</tissue>
    </source>
</reference>
<dbReference type="Proteomes" id="UP001163046">
    <property type="component" value="Unassembled WGS sequence"/>
</dbReference>
<dbReference type="EMBL" id="MU826832">
    <property type="protein sequence ID" value="KAJ7373085.1"/>
    <property type="molecule type" value="Genomic_DNA"/>
</dbReference>
<dbReference type="InterPro" id="IPR035979">
    <property type="entry name" value="RBD_domain_sf"/>
</dbReference>
<evidence type="ECO:0000313" key="6">
    <source>
        <dbReference type="Proteomes" id="UP001163046"/>
    </source>
</evidence>
<comment type="subcellular location">
    <subcellularLocation>
        <location evidence="1">Nucleus</location>
    </subcellularLocation>
</comment>
<feature type="domain" description="RRM" evidence="4">
    <location>
        <begin position="338"/>
        <end position="419"/>
    </location>
</feature>
<dbReference type="GO" id="GO:0010468">
    <property type="term" value="P:regulation of gene expression"/>
    <property type="evidence" value="ECO:0007669"/>
    <property type="project" value="TreeGrafter"/>
</dbReference>
<keyword evidence="2" id="KW-0539">Nucleus</keyword>
<comment type="caution">
    <text evidence="5">The sequence shown here is derived from an EMBL/GenBank/DDBJ whole genome shotgun (WGS) entry which is preliminary data.</text>
</comment>
<dbReference type="AlphaFoldDB" id="A0A9W9Z121"/>
<dbReference type="OrthoDB" id="5961786at2759"/>
<dbReference type="SUPFAM" id="SSF54928">
    <property type="entry name" value="RNA-binding domain, RBD"/>
    <property type="match status" value="2"/>
</dbReference>
<gene>
    <name evidence="5" type="ORF">OS493_014232</name>
</gene>
<evidence type="ECO:0000313" key="5">
    <source>
        <dbReference type="EMBL" id="KAJ7373085.1"/>
    </source>
</evidence>
<feature type="domain" description="RRM" evidence="4">
    <location>
        <begin position="84"/>
        <end position="160"/>
    </location>
</feature>
<dbReference type="InterPro" id="IPR012677">
    <property type="entry name" value="Nucleotide-bd_a/b_plait_sf"/>
</dbReference>
<dbReference type="PANTHER" id="PTHR48033">
    <property type="entry name" value="RNA-BINDING (RRM/RBD/RNP MOTIFS) FAMILY PROTEIN"/>
    <property type="match status" value="1"/>
</dbReference>
<evidence type="ECO:0000256" key="2">
    <source>
        <dbReference type="ARBA" id="ARBA00023242"/>
    </source>
</evidence>
<dbReference type="PANTHER" id="PTHR48033:SF10">
    <property type="entry name" value="RNA-BINDING PROTEIN SQUID"/>
    <property type="match status" value="1"/>
</dbReference>
<dbReference type="Gene3D" id="3.30.70.330">
    <property type="match status" value="4"/>
</dbReference>